<dbReference type="EMBL" id="VSSQ01052689">
    <property type="protein sequence ID" value="MPN06745.1"/>
    <property type="molecule type" value="Genomic_DNA"/>
</dbReference>
<gene>
    <name evidence="1" type="ORF">SDC9_154001</name>
</gene>
<protein>
    <recommendedName>
        <fullName evidence="2">DUF3793 domain-containing protein</fullName>
    </recommendedName>
</protein>
<reference evidence="1" key="1">
    <citation type="submission" date="2019-08" db="EMBL/GenBank/DDBJ databases">
        <authorList>
            <person name="Kucharzyk K."/>
            <person name="Murdoch R.W."/>
            <person name="Higgins S."/>
            <person name="Loffler F."/>
        </authorList>
    </citation>
    <scope>NUCLEOTIDE SEQUENCE</scope>
</reference>
<evidence type="ECO:0000313" key="1">
    <source>
        <dbReference type="EMBL" id="MPN06745.1"/>
    </source>
</evidence>
<evidence type="ECO:0008006" key="2">
    <source>
        <dbReference type="Google" id="ProtNLM"/>
    </source>
</evidence>
<dbReference type="Pfam" id="PF12672">
    <property type="entry name" value="DUF3793"/>
    <property type="match status" value="1"/>
</dbReference>
<comment type="caution">
    <text evidence="1">The sequence shown here is derived from an EMBL/GenBank/DDBJ whole genome shotgun (WGS) entry which is preliminary data.</text>
</comment>
<organism evidence="1">
    <name type="scientific">bioreactor metagenome</name>
    <dbReference type="NCBI Taxonomy" id="1076179"/>
    <lineage>
        <taxon>unclassified sequences</taxon>
        <taxon>metagenomes</taxon>
        <taxon>ecological metagenomes</taxon>
    </lineage>
</organism>
<name>A0A645EXG9_9ZZZZ</name>
<accession>A0A645EXG9</accession>
<proteinExistence type="predicted"/>
<sequence length="185" mass="21494">MSSFENLLIAHCAPTLLGIKQANLFSCPIENQEEFLHELDKYNLLLNPKDIYFKVLYKCKSRLFIITYRKQPMLTYLKTRKVEHFLKSIGYPLSSLESALNFLGSRITGCDEFPHEIGFFLGYPTDDVLEFIKHKGLNYKFCGYWKVYSDEEAAKKLFNQYRKCRLFLINKAQTGIPLAKLLGVA</sequence>
<dbReference type="AlphaFoldDB" id="A0A645EXG9"/>
<dbReference type="InterPro" id="IPR024523">
    <property type="entry name" value="DUF3793"/>
</dbReference>